<dbReference type="GO" id="GO:0004185">
    <property type="term" value="F:serine-type carboxypeptidase activity"/>
    <property type="evidence" value="ECO:0007669"/>
    <property type="project" value="UniProtKB-UniRule"/>
</dbReference>
<dbReference type="PRINTS" id="PR00724">
    <property type="entry name" value="CRBOXYPTASEC"/>
</dbReference>
<evidence type="ECO:0000313" key="8">
    <source>
        <dbReference type="EMBL" id="KAL1497428.1"/>
    </source>
</evidence>
<keyword evidence="5 7" id="KW-0378">Hydrolase</keyword>
<dbReference type="PROSITE" id="PS00131">
    <property type="entry name" value="CARBOXYPEPT_SER_SER"/>
    <property type="match status" value="1"/>
</dbReference>
<feature type="chain" id="PRO_5044526390" description="Carboxypeptidase" evidence="7">
    <location>
        <begin position="19"/>
        <end position="458"/>
    </location>
</feature>
<accession>A0ABD1ENY1</accession>
<evidence type="ECO:0000256" key="4">
    <source>
        <dbReference type="ARBA" id="ARBA00022729"/>
    </source>
</evidence>
<comment type="similarity">
    <text evidence="1 7">Belongs to the peptidase S10 family.</text>
</comment>
<sequence>MGKLVILFALVAIQTAYARFPFYNIKPFTHQPVADLGEPLILTPYIENNQTAEAKILAEVPSDYFLDVESYSGYFTVDKGNGSNLFFWFFPSTNNYEKDPVILCLQGGPGISSVFGLFTETGPFVVENGELELREYAWNKHFSVLYIDQPVGTGFSFSTKGQFLSDQTQVGEHLYSALTQFFTVFPELQQNEFYISGESYAGKYIPAIAYRIHQNNPTASLKINLQGLSIGNGLTDPKHQFGYGHLLYELGLIDSNGLTDSYEIEDFIVSFIDEGNYLQASSLWEDLLAVIYYEKTGLENIYNFVVDVDERPNEWETFITQSYVRQAIHVGNQTFSVESEEVFDWLFPDITVSVAPWMSELLSHYRVLIYNGQLDILVGYVLTENYLRKLDFSASSEYSRAERKVWLLNNRVAGYVKTAGNLTEVMVRNAGHRVIADQPINAFNLIYNFVNGNPIAGN</sequence>
<dbReference type="Gene3D" id="3.40.50.1820">
    <property type="entry name" value="alpha/beta hydrolase"/>
    <property type="match status" value="1"/>
</dbReference>
<organism evidence="8 9">
    <name type="scientific">Hypothenemus hampei</name>
    <name type="common">Coffee berry borer</name>
    <dbReference type="NCBI Taxonomy" id="57062"/>
    <lineage>
        <taxon>Eukaryota</taxon>
        <taxon>Metazoa</taxon>
        <taxon>Ecdysozoa</taxon>
        <taxon>Arthropoda</taxon>
        <taxon>Hexapoda</taxon>
        <taxon>Insecta</taxon>
        <taxon>Pterygota</taxon>
        <taxon>Neoptera</taxon>
        <taxon>Endopterygota</taxon>
        <taxon>Coleoptera</taxon>
        <taxon>Polyphaga</taxon>
        <taxon>Cucujiformia</taxon>
        <taxon>Curculionidae</taxon>
        <taxon>Scolytinae</taxon>
        <taxon>Hypothenemus</taxon>
    </lineage>
</organism>
<evidence type="ECO:0000256" key="6">
    <source>
        <dbReference type="ARBA" id="ARBA00023180"/>
    </source>
</evidence>
<proteinExistence type="inferred from homology"/>
<keyword evidence="2 7" id="KW-0121">Carboxypeptidase</keyword>
<dbReference type="EMBL" id="JBDJPC010000006">
    <property type="protein sequence ID" value="KAL1497428.1"/>
    <property type="molecule type" value="Genomic_DNA"/>
</dbReference>
<dbReference type="InterPro" id="IPR001563">
    <property type="entry name" value="Peptidase_S10"/>
</dbReference>
<feature type="signal peptide" evidence="7">
    <location>
        <begin position="1"/>
        <end position="18"/>
    </location>
</feature>
<dbReference type="Proteomes" id="UP001566132">
    <property type="component" value="Unassembled WGS sequence"/>
</dbReference>
<evidence type="ECO:0000256" key="3">
    <source>
        <dbReference type="ARBA" id="ARBA00022670"/>
    </source>
</evidence>
<evidence type="ECO:0000256" key="7">
    <source>
        <dbReference type="RuleBase" id="RU361156"/>
    </source>
</evidence>
<dbReference type="GO" id="GO:0006508">
    <property type="term" value="P:proteolysis"/>
    <property type="evidence" value="ECO:0007669"/>
    <property type="project" value="UniProtKB-KW"/>
</dbReference>
<gene>
    <name evidence="8" type="ORF">ABEB36_008403</name>
</gene>
<dbReference type="PANTHER" id="PTHR11802">
    <property type="entry name" value="SERINE PROTEASE FAMILY S10 SERINE CARBOXYPEPTIDASE"/>
    <property type="match status" value="1"/>
</dbReference>
<keyword evidence="4 7" id="KW-0732">Signal</keyword>
<dbReference type="InterPro" id="IPR018202">
    <property type="entry name" value="Ser_caboxypep_ser_AS"/>
</dbReference>
<protein>
    <recommendedName>
        <fullName evidence="7">Carboxypeptidase</fullName>
        <ecNumber evidence="7">3.4.16.-</ecNumber>
    </recommendedName>
</protein>
<evidence type="ECO:0000313" key="9">
    <source>
        <dbReference type="Proteomes" id="UP001566132"/>
    </source>
</evidence>
<evidence type="ECO:0000256" key="1">
    <source>
        <dbReference type="ARBA" id="ARBA00009431"/>
    </source>
</evidence>
<dbReference type="Pfam" id="PF00450">
    <property type="entry name" value="Peptidase_S10"/>
    <property type="match status" value="1"/>
</dbReference>
<evidence type="ECO:0000256" key="5">
    <source>
        <dbReference type="ARBA" id="ARBA00022801"/>
    </source>
</evidence>
<dbReference type="SUPFAM" id="SSF53474">
    <property type="entry name" value="alpha/beta-Hydrolases"/>
    <property type="match status" value="1"/>
</dbReference>
<evidence type="ECO:0000256" key="2">
    <source>
        <dbReference type="ARBA" id="ARBA00022645"/>
    </source>
</evidence>
<dbReference type="EC" id="3.4.16.-" evidence="7"/>
<keyword evidence="3 7" id="KW-0645">Protease</keyword>
<dbReference type="InterPro" id="IPR029058">
    <property type="entry name" value="AB_hydrolase_fold"/>
</dbReference>
<keyword evidence="6" id="KW-0325">Glycoprotein</keyword>
<dbReference type="AlphaFoldDB" id="A0ABD1ENY1"/>
<dbReference type="PANTHER" id="PTHR11802:SF472">
    <property type="entry name" value="SERINE CARBOXYPEPTIDASE CPVL-RELATED"/>
    <property type="match status" value="1"/>
</dbReference>
<keyword evidence="9" id="KW-1185">Reference proteome</keyword>
<comment type="caution">
    <text evidence="8">The sequence shown here is derived from an EMBL/GenBank/DDBJ whole genome shotgun (WGS) entry which is preliminary data.</text>
</comment>
<reference evidence="8 9" key="1">
    <citation type="submission" date="2024-05" db="EMBL/GenBank/DDBJ databases">
        <title>Genetic variation in Jamaican populations of the coffee berry borer (Hypothenemus hampei).</title>
        <authorList>
            <person name="Errbii M."/>
            <person name="Myrie A."/>
        </authorList>
    </citation>
    <scope>NUCLEOTIDE SEQUENCE [LARGE SCALE GENOMIC DNA]</scope>
    <source>
        <strain evidence="8">JA-Hopewell-2020-01-JO</strain>
        <tissue evidence="8">Whole body</tissue>
    </source>
</reference>
<name>A0ABD1ENY1_HYPHA</name>